<organism evidence="1">
    <name type="scientific">freshwater metagenome</name>
    <dbReference type="NCBI Taxonomy" id="449393"/>
    <lineage>
        <taxon>unclassified sequences</taxon>
        <taxon>metagenomes</taxon>
        <taxon>ecological metagenomes</taxon>
    </lineage>
</organism>
<reference evidence="1" key="1">
    <citation type="submission" date="2020-05" db="EMBL/GenBank/DDBJ databases">
        <authorList>
            <person name="Chiriac C."/>
            <person name="Salcher M."/>
            <person name="Ghai R."/>
            <person name="Kavagutti S V."/>
        </authorList>
    </citation>
    <scope>NUCLEOTIDE SEQUENCE</scope>
</reference>
<protein>
    <submittedName>
        <fullName evidence="1">Unannotated protein</fullName>
    </submittedName>
</protein>
<evidence type="ECO:0000313" key="1">
    <source>
        <dbReference type="EMBL" id="CAB4875428.1"/>
    </source>
</evidence>
<sequence>MGVGLRLVEAELGASHNDTDLVLDPVRDELVDGEGSGNSVHNRQHVRTKVVLQLSLPVQIIENDLGNSITLQNNDESLTSSATRFVTNVRDSLEFVLLDKVGDLHRQVIGVHLVGQLGNDQTGTAVNFLGFNDGAHRDRTVPGSVGLVDSRGADNQSTGGKVWSLHPLENRVEQFVA</sequence>
<proteinExistence type="predicted"/>
<gene>
    <name evidence="1" type="ORF">UFOPK3364_00985</name>
</gene>
<name>A0A6J7E0C1_9ZZZZ</name>
<dbReference type="EMBL" id="CAFBLO010000113">
    <property type="protein sequence ID" value="CAB4875428.1"/>
    <property type="molecule type" value="Genomic_DNA"/>
</dbReference>
<dbReference type="AlphaFoldDB" id="A0A6J7E0C1"/>
<accession>A0A6J7E0C1</accession>